<dbReference type="AlphaFoldDB" id="A0AAW2Z208"/>
<dbReference type="Proteomes" id="UP001431209">
    <property type="component" value="Unassembled WGS sequence"/>
</dbReference>
<feature type="compositionally biased region" description="Basic and acidic residues" evidence="7">
    <location>
        <begin position="294"/>
        <end position="326"/>
    </location>
</feature>
<dbReference type="GO" id="GO:0016251">
    <property type="term" value="F:RNA polymerase II general transcription initiation factor activity"/>
    <property type="evidence" value="ECO:0007669"/>
    <property type="project" value="TreeGrafter"/>
</dbReference>
<dbReference type="GO" id="GO:0006367">
    <property type="term" value="P:transcription initiation at RNA polymerase II promoter"/>
    <property type="evidence" value="ECO:0007669"/>
    <property type="project" value="InterPro"/>
</dbReference>
<sequence>MNPSRPIPQASVKNLVLRKTASKSEFTIAKFNRKLDFTTFTNPITLRQKNLQDEEADLAESNFEDIEDKKQANKPEQFYSEKEKEKMERDDQYAAQRRLKRLQKKQEFIIEDASGKCRFEGAAEATQESRYALFITNETGDGLYMIPVTNQWFQFKPKPKQAAKFSTESAEKFMNDREKKLQKKLEKADTMVARNEGIDMNTLTALRAGGRGRKKVKEEAESMDYEEEFADDEDQMPRLSEKEMESSDDEDELANGLFGDSEEKLSENGKMLKKLLKKEEDPDAEDSDEEEEKKEEKPTAVDNKEEKKKDAKAEEKPTLEKKDKKKDEKKKKEKKSTPSSPAPDAAATTTTTTPPATNNVPSAVKQEKKKTSSPDGSTSSKKRSREESAKEKKPKKQKVEDVPESRLKEEVIKILQARGPIRAKEMISLFITNIKREPEEKKTRYALFGAILKEVAEVQEINSEKYVVLKKK</sequence>
<feature type="domain" description="SOWAHA-C winged helix-turn-helix" evidence="8">
    <location>
        <begin position="409"/>
        <end position="472"/>
    </location>
</feature>
<dbReference type="GO" id="GO:0005674">
    <property type="term" value="C:transcription factor TFIIF complex"/>
    <property type="evidence" value="ECO:0007669"/>
    <property type="project" value="TreeGrafter"/>
</dbReference>
<evidence type="ECO:0000256" key="6">
    <source>
        <dbReference type="ARBA" id="ARBA00023242"/>
    </source>
</evidence>
<feature type="compositionally biased region" description="Basic and acidic residues" evidence="7">
    <location>
        <begin position="235"/>
        <end position="245"/>
    </location>
</feature>
<feature type="compositionally biased region" description="Basic and acidic residues" evidence="7">
    <location>
        <begin position="384"/>
        <end position="406"/>
    </location>
</feature>
<proteinExistence type="inferred from homology"/>
<evidence type="ECO:0000259" key="8">
    <source>
        <dbReference type="Pfam" id="PF25877"/>
    </source>
</evidence>
<dbReference type="Pfam" id="PF25877">
    <property type="entry name" value="WHD_SOWAH"/>
    <property type="match status" value="1"/>
</dbReference>
<dbReference type="PANTHER" id="PTHR13011:SF0">
    <property type="entry name" value="GENERAL TRANSCRIPTION FACTOR IIF SUBUNIT 1"/>
    <property type="match status" value="1"/>
</dbReference>
<dbReference type="GO" id="GO:0032968">
    <property type="term" value="P:positive regulation of transcription elongation by RNA polymerase II"/>
    <property type="evidence" value="ECO:0007669"/>
    <property type="project" value="InterPro"/>
</dbReference>
<feature type="compositionally biased region" description="Low complexity" evidence="7">
    <location>
        <begin position="337"/>
        <end position="357"/>
    </location>
</feature>
<keyword evidence="10" id="KW-1185">Reference proteome</keyword>
<evidence type="ECO:0000313" key="9">
    <source>
        <dbReference type="EMBL" id="KAL0483385.1"/>
    </source>
</evidence>
<accession>A0AAW2Z208</accession>
<evidence type="ECO:0000256" key="3">
    <source>
        <dbReference type="ARBA" id="ARBA00023015"/>
    </source>
</evidence>
<evidence type="ECO:0000256" key="5">
    <source>
        <dbReference type="ARBA" id="ARBA00023163"/>
    </source>
</evidence>
<feature type="compositionally biased region" description="Acidic residues" evidence="7">
    <location>
        <begin position="281"/>
        <end position="293"/>
    </location>
</feature>
<name>A0AAW2Z208_9EUKA</name>
<dbReference type="InterPro" id="IPR011039">
    <property type="entry name" value="TFIIF_interaction"/>
</dbReference>
<dbReference type="EMBL" id="JAOPGA020000950">
    <property type="protein sequence ID" value="KAL0483385.1"/>
    <property type="molecule type" value="Genomic_DNA"/>
</dbReference>
<comment type="subcellular location">
    <subcellularLocation>
        <location evidence="1">Nucleus</location>
    </subcellularLocation>
</comment>
<feature type="region of interest" description="Disordered" evidence="7">
    <location>
        <begin position="209"/>
        <end position="406"/>
    </location>
</feature>
<protein>
    <submittedName>
        <fullName evidence="9">Transcription initiation factor IIF subunit alpha</fullName>
    </submittedName>
</protein>
<dbReference type="PANTHER" id="PTHR13011">
    <property type="entry name" value="TFIIF-ALPHA"/>
    <property type="match status" value="1"/>
</dbReference>
<evidence type="ECO:0000256" key="7">
    <source>
        <dbReference type="SAM" id="MobiDB-lite"/>
    </source>
</evidence>
<keyword evidence="5" id="KW-0804">Transcription</keyword>
<dbReference type="InterPro" id="IPR058889">
    <property type="entry name" value="WHD_SOWAHA-C"/>
</dbReference>
<dbReference type="GO" id="GO:0001096">
    <property type="term" value="F:TFIIF-class transcription factor complex binding"/>
    <property type="evidence" value="ECO:0007669"/>
    <property type="project" value="TreeGrafter"/>
</dbReference>
<organism evidence="9 10">
    <name type="scientific">Acrasis kona</name>
    <dbReference type="NCBI Taxonomy" id="1008807"/>
    <lineage>
        <taxon>Eukaryota</taxon>
        <taxon>Discoba</taxon>
        <taxon>Heterolobosea</taxon>
        <taxon>Tetramitia</taxon>
        <taxon>Eutetramitia</taxon>
        <taxon>Acrasidae</taxon>
        <taxon>Acrasis</taxon>
    </lineage>
</organism>
<dbReference type="SUPFAM" id="SSF50916">
    <property type="entry name" value="Rap30/74 interaction domains"/>
    <property type="match status" value="1"/>
</dbReference>
<evidence type="ECO:0000256" key="2">
    <source>
        <dbReference type="ARBA" id="ARBA00005249"/>
    </source>
</evidence>
<evidence type="ECO:0000256" key="4">
    <source>
        <dbReference type="ARBA" id="ARBA00023125"/>
    </source>
</evidence>
<comment type="caution">
    <text evidence="9">The sequence shown here is derived from an EMBL/GenBank/DDBJ whole genome shotgun (WGS) entry which is preliminary data.</text>
</comment>
<keyword evidence="6" id="KW-0539">Nucleus</keyword>
<keyword evidence="4" id="KW-0238">DNA-binding</keyword>
<feature type="compositionally biased region" description="Acidic residues" evidence="7">
    <location>
        <begin position="221"/>
        <end position="234"/>
    </location>
</feature>
<dbReference type="InterPro" id="IPR008851">
    <property type="entry name" value="TFIIF-alpha"/>
</dbReference>
<evidence type="ECO:0000256" key="1">
    <source>
        <dbReference type="ARBA" id="ARBA00004123"/>
    </source>
</evidence>
<comment type="similarity">
    <text evidence="2">Belongs to the TFIIF alpha subunit family.</text>
</comment>
<dbReference type="GO" id="GO:0003677">
    <property type="term" value="F:DNA binding"/>
    <property type="evidence" value="ECO:0007669"/>
    <property type="project" value="UniProtKB-KW"/>
</dbReference>
<keyword evidence="3" id="KW-0805">Transcription regulation</keyword>
<reference evidence="9 10" key="1">
    <citation type="submission" date="2024-03" db="EMBL/GenBank/DDBJ databases">
        <title>The Acrasis kona genome and developmental transcriptomes reveal deep origins of eukaryotic multicellular pathways.</title>
        <authorList>
            <person name="Sheikh S."/>
            <person name="Fu C.-J."/>
            <person name="Brown M.W."/>
            <person name="Baldauf S.L."/>
        </authorList>
    </citation>
    <scope>NUCLEOTIDE SEQUENCE [LARGE SCALE GENOMIC DNA]</scope>
    <source>
        <strain evidence="9 10">ATCC MYA-3509</strain>
    </source>
</reference>
<evidence type="ECO:0000313" key="10">
    <source>
        <dbReference type="Proteomes" id="UP001431209"/>
    </source>
</evidence>
<gene>
    <name evidence="9" type="ORF">AKO1_014694</name>
</gene>